<dbReference type="InterPro" id="IPR035940">
    <property type="entry name" value="CAP_sf"/>
</dbReference>
<evidence type="ECO:0000313" key="5">
    <source>
        <dbReference type="Proteomes" id="UP000660380"/>
    </source>
</evidence>
<evidence type="ECO:0000256" key="2">
    <source>
        <dbReference type="ARBA" id="ARBA00022737"/>
    </source>
</evidence>
<dbReference type="SUPFAM" id="SSF49695">
    <property type="entry name" value="gamma-Crystallin-like"/>
    <property type="match status" value="1"/>
</dbReference>
<evidence type="ECO:0000256" key="1">
    <source>
        <dbReference type="ARBA" id="ARBA00009646"/>
    </source>
</evidence>
<dbReference type="Pfam" id="PF00188">
    <property type="entry name" value="CAP"/>
    <property type="match status" value="1"/>
</dbReference>
<dbReference type="EMBL" id="JACJTA010000098">
    <property type="protein sequence ID" value="MBD2608524.1"/>
    <property type="molecule type" value="Genomic_DNA"/>
</dbReference>
<keyword evidence="5" id="KW-1185">Reference proteome</keyword>
<evidence type="ECO:0000259" key="3">
    <source>
        <dbReference type="PROSITE" id="PS50915"/>
    </source>
</evidence>
<dbReference type="Gene3D" id="3.40.33.10">
    <property type="entry name" value="CAP"/>
    <property type="match status" value="1"/>
</dbReference>
<feature type="domain" description="Beta/gamma crystallin 'Greek key'" evidence="3">
    <location>
        <begin position="42"/>
        <end position="82"/>
    </location>
</feature>
<dbReference type="InterPro" id="IPR014044">
    <property type="entry name" value="CAP_dom"/>
</dbReference>
<dbReference type="InterPro" id="IPR001064">
    <property type="entry name" value="Beta/gamma_crystallin"/>
</dbReference>
<accession>A0ABR8GZ13</accession>
<organism evidence="4 5">
    <name type="scientific">Scytonema hofmannii FACHB-248</name>
    <dbReference type="NCBI Taxonomy" id="1842502"/>
    <lineage>
        <taxon>Bacteria</taxon>
        <taxon>Bacillati</taxon>
        <taxon>Cyanobacteriota</taxon>
        <taxon>Cyanophyceae</taxon>
        <taxon>Nostocales</taxon>
        <taxon>Scytonemataceae</taxon>
        <taxon>Scytonema</taxon>
    </lineage>
</organism>
<gene>
    <name evidence="4" type="ORF">H6G81_29380</name>
</gene>
<protein>
    <recommendedName>
        <fullName evidence="3">Beta/gamma crystallin 'Greek key' domain-containing protein</fullName>
    </recommendedName>
</protein>
<dbReference type="Proteomes" id="UP000660380">
    <property type="component" value="Unassembled WGS sequence"/>
</dbReference>
<comment type="similarity">
    <text evidence="1">Belongs to the beta/gamma-crystallin family.</text>
</comment>
<dbReference type="PROSITE" id="PS50915">
    <property type="entry name" value="CRYSTALLIN_BETA_GAMMA"/>
    <property type="match status" value="1"/>
</dbReference>
<dbReference type="SMART" id="SM00247">
    <property type="entry name" value="XTALbg"/>
    <property type="match status" value="1"/>
</dbReference>
<sequence length="220" mass="24785">MSVEIFTDSNFSGTTSGSLDQDYSYIGDFWNDKISSIKVYSGTWDFFEHANFQGRSFRLGRGEYPSFNNETNDTISSFKKVGEGGSPAPSDNGVLKRILDLTNMERGKVGLPPLTFNSKLAAAAQKHSRSMAMQDFFDHRQMVERVRAEGYQYSRVGENITAGNPTPEAAMQSWMNSSGHRANILNSQFRELGVGYYFLENDQGSVKYKHYWTQVFGTPQ</sequence>
<name>A0ABR8GZ13_9CYAN</name>
<evidence type="ECO:0000313" key="4">
    <source>
        <dbReference type="EMBL" id="MBD2608524.1"/>
    </source>
</evidence>
<reference evidence="4 5" key="1">
    <citation type="journal article" date="2020" name="ISME J.">
        <title>Comparative genomics reveals insights into cyanobacterial evolution and habitat adaptation.</title>
        <authorList>
            <person name="Chen M.Y."/>
            <person name="Teng W.K."/>
            <person name="Zhao L."/>
            <person name="Hu C.X."/>
            <person name="Zhou Y.K."/>
            <person name="Han B.P."/>
            <person name="Song L.R."/>
            <person name="Shu W.S."/>
        </authorList>
    </citation>
    <scope>NUCLEOTIDE SEQUENCE [LARGE SCALE GENOMIC DNA]</scope>
    <source>
        <strain evidence="4 5">FACHB-248</strain>
    </source>
</reference>
<dbReference type="Pfam" id="PF00030">
    <property type="entry name" value="Crystall"/>
    <property type="match status" value="1"/>
</dbReference>
<dbReference type="RefSeq" id="WP_084763454.1">
    <property type="nucleotide sequence ID" value="NZ_JACJTA010000098.1"/>
</dbReference>
<dbReference type="Gene3D" id="2.60.20.10">
    <property type="entry name" value="Crystallins"/>
    <property type="match status" value="1"/>
</dbReference>
<dbReference type="PANTHER" id="PTHR31157:SF1">
    <property type="entry name" value="SCP DOMAIN-CONTAINING PROTEIN"/>
    <property type="match status" value="1"/>
</dbReference>
<dbReference type="InterPro" id="IPR011024">
    <property type="entry name" value="G_crystallin-like"/>
</dbReference>
<dbReference type="PANTHER" id="PTHR31157">
    <property type="entry name" value="SCP DOMAIN-CONTAINING PROTEIN"/>
    <property type="match status" value="1"/>
</dbReference>
<dbReference type="SMART" id="SM00198">
    <property type="entry name" value="SCP"/>
    <property type="match status" value="1"/>
</dbReference>
<proteinExistence type="inferred from homology"/>
<keyword evidence="2" id="KW-0677">Repeat</keyword>
<comment type="caution">
    <text evidence="4">The sequence shown here is derived from an EMBL/GenBank/DDBJ whole genome shotgun (WGS) entry which is preliminary data.</text>
</comment>
<dbReference type="CDD" id="cd05379">
    <property type="entry name" value="CAP_bacterial"/>
    <property type="match status" value="1"/>
</dbReference>
<dbReference type="SUPFAM" id="SSF55797">
    <property type="entry name" value="PR-1-like"/>
    <property type="match status" value="1"/>
</dbReference>